<sequence>MKKDILASVIIPTYKRPDYLKGAILSLYKQNTSDFEIVAVDNDADPKIEKLVKSLAKKSNIPTIYVPEPNLGFHLALHAGAKKAKGQLLIFTNDDVTFDKNYVRAYINAFNKYPEMAAAGAPIKLKFEENPPGWLKDLMGKDKIFTPYSYMEPYDKFHLSPKGFFFETSMGIRKEILFKLGGFNPELFGDLRVGDGETGLNRKLWQNRLLIGYIYDAIIYHHTFKSRMTIDYLMARFKGEGSCDIYALLQKYYEKDAFNLVSFSFSLLLLNFKAWIGHLFLFGKIKALPLKIKLQTARTLAQFEYLHRFRTDSKLRNMVLKKNWLS</sequence>
<dbReference type="GO" id="GO:0016740">
    <property type="term" value="F:transferase activity"/>
    <property type="evidence" value="ECO:0007669"/>
    <property type="project" value="UniProtKB-KW"/>
</dbReference>
<dbReference type="CDD" id="cd00761">
    <property type="entry name" value="Glyco_tranf_GTA_type"/>
    <property type="match status" value="1"/>
</dbReference>
<dbReference type="SUPFAM" id="SSF53448">
    <property type="entry name" value="Nucleotide-diphospho-sugar transferases"/>
    <property type="match status" value="1"/>
</dbReference>
<organism evidence="3 4">
    <name type="scientific">Candidatus Gottesmanbacteria bacterium GW2011_GWC2_39_8</name>
    <dbReference type="NCBI Taxonomy" id="1618450"/>
    <lineage>
        <taxon>Bacteria</taxon>
        <taxon>Candidatus Gottesmaniibacteriota</taxon>
    </lineage>
</organism>
<dbReference type="Pfam" id="PF00535">
    <property type="entry name" value="Glycos_transf_2"/>
    <property type="match status" value="1"/>
</dbReference>
<keyword evidence="3" id="KW-0808">Transferase</keyword>
<proteinExistence type="predicted"/>
<name>A0A0G0QAD6_9BACT</name>
<accession>A0A0G0QAD6</accession>
<keyword evidence="1" id="KW-1133">Transmembrane helix</keyword>
<dbReference type="Proteomes" id="UP000034539">
    <property type="component" value="Unassembled WGS sequence"/>
</dbReference>
<dbReference type="EMBL" id="LBXN01000003">
    <property type="protein sequence ID" value="KKR34296.1"/>
    <property type="molecule type" value="Genomic_DNA"/>
</dbReference>
<dbReference type="AlphaFoldDB" id="A0A0G0QAD6"/>
<dbReference type="InterPro" id="IPR001173">
    <property type="entry name" value="Glyco_trans_2-like"/>
</dbReference>
<evidence type="ECO:0000256" key="1">
    <source>
        <dbReference type="SAM" id="Phobius"/>
    </source>
</evidence>
<feature type="transmembrane region" description="Helical" evidence="1">
    <location>
        <begin position="260"/>
        <end position="283"/>
    </location>
</feature>
<comment type="caution">
    <text evidence="3">The sequence shown here is derived from an EMBL/GenBank/DDBJ whole genome shotgun (WGS) entry which is preliminary data.</text>
</comment>
<feature type="domain" description="Glycosyltransferase 2-like" evidence="2">
    <location>
        <begin position="8"/>
        <end position="177"/>
    </location>
</feature>
<reference evidence="3 4" key="1">
    <citation type="journal article" date="2015" name="Nature">
        <title>rRNA introns, odd ribosomes, and small enigmatic genomes across a large radiation of phyla.</title>
        <authorList>
            <person name="Brown C.T."/>
            <person name="Hug L.A."/>
            <person name="Thomas B.C."/>
            <person name="Sharon I."/>
            <person name="Castelle C.J."/>
            <person name="Singh A."/>
            <person name="Wilkins M.J."/>
            <person name="Williams K.H."/>
            <person name="Banfield J.F."/>
        </authorList>
    </citation>
    <scope>NUCLEOTIDE SEQUENCE [LARGE SCALE GENOMIC DNA]</scope>
</reference>
<evidence type="ECO:0000313" key="3">
    <source>
        <dbReference type="EMBL" id="KKR34296.1"/>
    </source>
</evidence>
<dbReference type="InterPro" id="IPR029044">
    <property type="entry name" value="Nucleotide-diphossugar_trans"/>
</dbReference>
<keyword evidence="1" id="KW-0472">Membrane</keyword>
<dbReference type="PANTHER" id="PTHR43685:SF2">
    <property type="entry name" value="GLYCOSYLTRANSFERASE 2-LIKE DOMAIN-CONTAINING PROTEIN"/>
    <property type="match status" value="1"/>
</dbReference>
<dbReference type="InterPro" id="IPR050834">
    <property type="entry name" value="Glycosyltransf_2"/>
</dbReference>
<evidence type="ECO:0000259" key="2">
    <source>
        <dbReference type="Pfam" id="PF00535"/>
    </source>
</evidence>
<dbReference type="Gene3D" id="3.90.550.10">
    <property type="entry name" value="Spore Coat Polysaccharide Biosynthesis Protein SpsA, Chain A"/>
    <property type="match status" value="1"/>
</dbReference>
<dbReference type="PANTHER" id="PTHR43685">
    <property type="entry name" value="GLYCOSYLTRANSFERASE"/>
    <property type="match status" value="1"/>
</dbReference>
<evidence type="ECO:0000313" key="4">
    <source>
        <dbReference type="Proteomes" id="UP000034539"/>
    </source>
</evidence>
<keyword evidence="1" id="KW-0812">Transmembrane</keyword>
<gene>
    <name evidence="3" type="ORF">UT63_C0003G0012</name>
</gene>
<protein>
    <submittedName>
        <fullName evidence="3">Glycosyltransferase</fullName>
    </submittedName>
</protein>